<name>A0ABQ8XF25_9EUKA</name>
<evidence type="ECO:0000313" key="3">
    <source>
        <dbReference type="Proteomes" id="UP001150062"/>
    </source>
</evidence>
<dbReference type="Proteomes" id="UP001150062">
    <property type="component" value="Unassembled WGS sequence"/>
</dbReference>
<protein>
    <submittedName>
        <fullName evidence="2">Uncharacterized protein</fullName>
    </submittedName>
</protein>
<accession>A0ABQ8XF25</accession>
<reference evidence="2" key="1">
    <citation type="submission" date="2022-08" db="EMBL/GenBank/DDBJ databases">
        <title>Novel sulfate-reducing endosymbionts in the free-living metamonad Anaeramoeba.</title>
        <authorList>
            <person name="Jerlstrom-Hultqvist J."/>
            <person name="Cepicka I."/>
            <person name="Gallot-Lavallee L."/>
            <person name="Salas-Leiva D."/>
            <person name="Curtis B.A."/>
            <person name="Zahonova K."/>
            <person name="Pipaliya S."/>
            <person name="Dacks J."/>
            <person name="Roger A.J."/>
        </authorList>
    </citation>
    <scope>NUCLEOTIDE SEQUENCE</scope>
    <source>
        <strain evidence="2">Schooner1</strain>
    </source>
</reference>
<feature type="compositionally biased region" description="Low complexity" evidence="1">
    <location>
        <begin position="9"/>
        <end position="35"/>
    </location>
</feature>
<evidence type="ECO:0000256" key="1">
    <source>
        <dbReference type="SAM" id="MobiDB-lite"/>
    </source>
</evidence>
<gene>
    <name evidence="2" type="ORF">M0813_07494</name>
</gene>
<organism evidence="2 3">
    <name type="scientific">Anaeramoeba flamelloides</name>
    <dbReference type="NCBI Taxonomy" id="1746091"/>
    <lineage>
        <taxon>Eukaryota</taxon>
        <taxon>Metamonada</taxon>
        <taxon>Anaeramoebidae</taxon>
        <taxon>Anaeramoeba</taxon>
    </lineage>
</organism>
<comment type="caution">
    <text evidence="2">The sequence shown here is derived from an EMBL/GenBank/DDBJ whole genome shotgun (WGS) entry which is preliminary data.</text>
</comment>
<feature type="region of interest" description="Disordered" evidence="1">
    <location>
        <begin position="1"/>
        <end position="38"/>
    </location>
</feature>
<keyword evidence="3" id="KW-1185">Reference proteome</keyword>
<proteinExistence type="predicted"/>
<dbReference type="EMBL" id="JAOAOG010000317">
    <property type="protein sequence ID" value="KAJ6229904.1"/>
    <property type="molecule type" value="Genomic_DNA"/>
</dbReference>
<sequence>MMMKKNNNKNKSNSSSNKNNTNNNKNNNNINNNSNRVGNVTGVEMVIIMIMNGDRITAMIKRANRGYSNSRKFGSHTIIKFS</sequence>
<evidence type="ECO:0000313" key="2">
    <source>
        <dbReference type="EMBL" id="KAJ6229904.1"/>
    </source>
</evidence>